<dbReference type="InterPro" id="IPR038333">
    <property type="entry name" value="T1MK-like_N_sf"/>
</dbReference>
<dbReference type="Pfam" id="PF02384">
    <property type="entry name" value="N6_Mtase"/>
    <property type="match status" value="1"/>
</dbReference>
<proteinExistence type="inferred from homology"/>
<evidence type="ECO:0000256" key="4">
    <source>
        <dbReference type="ARBA" id="ARBA00022679"/>
    </source>
</evidence>
<reference evidence="11 12" key="1">
    <citation type="submission" date="2022-08" db="EMBL/GenBank/DDBJ databases">
        <title>Tractidigestivibacter montrealensis type strain KD21.</title>
        <authorList>
            <person name="Diop K."/>
            <person name="Richard C."/>
            <person name="Routy B."/>
        </authorList>
    </citation>
    <scope>NUCLEOTIDE SEQUENCE [LARGE SCALE GENOMIC DNA]</scope>
    <source>
        <strain evidence="11 12">KD21</strain>
    </source>
</reference>
<keyword evidence="6" id="KW-0680">Restriction system</keyword>
<feature type="domain" description="N6 adenine-specific DNA methyltransferase N-terminal" evidence="10">
    <location>
        <begin position="12"/>
        <end position="124"/>
    </location>
</feature>
<dbReference type="InterPro" id="IPR022749">
    <property type="entry name" value="D12N6_MeTrfase_N"/>
</dbReference>
<keyword evidence="3" id="KW-0489">Methyltransferase</keyword>
<dbReference type="PANTHER" id="PTHR42933">
    <property type="entry name" value="SLR6095 PROTEIN"/>
    <property type="match status" value="1"/>
</dbReference>
<dbReference type="Gene3D" id="1.20.1260.30">
    <property type="match status" value="2"/>
</dbReference>
<comment type="caution">
    <text evidence="11">The sequence shown here is derived from an EMBL/GenBank/DDBJ whole genome shotgun (WGS) entry which is preliminary data.</text>
</comment>
<dbReference type="SUPFAM" id="SSF53335">
    <property type="entry name" value="S-adenosyl-L-methionine-dependent methyltransferases"/>
    <property type="match status" value="1"/>
</dbReference>
<dbReference type="RefSeq" id="WP_258499593.1">
    <property type="nucleotide sequence ID" value="NZ_JANSKA010000006.1"/>
</dbReference>
<dbReference type="Gene3D" id="3.40.50.150">
    <property type="entry name" value="Vaccinia Virus protein VP39"/>
    <property type="match status" value="1"/>
</dbReference>
<dbReference type="InterPro" id="IPR003356">
    <property type="entry name" value="DNA_methylase_A-5"/>
</dbReference>
<name>A0ABT1ZAE1_9ACTN</name>
<protein>
    <recommendedName>
        <fullName evidence="2">site-specific DNA-methyltransferase (adenine-specific)</fullName>
        <ecNumber evidence="2">2.1.1.72</ecNumber>
    </recommendedName>
</protein>
<keyword evidence="12" id="KW-1185">Reference proteome</keyword>
<evidence type="ECO:0000313" key="12">
    <source>
        <dbReference type="Proteomes" id="UP001204320"/>
    </source>
</evidence>
<evidence type="ECO:0000256" key="1">
    <source>
        <dbReference type="ARBA" id="ARBA00006594"/>
    </source>
</evidence>
<feature type="coiled-coil region" evidence="8">
    <location>
        <begin position="774"/>
        <end position="804"/>
    </location>
</feature>
<dbReference type="InterPro" id="IPR029063">
    <property type="entry name" value="SAM-dependent_MTases_sf"/>
</dbReference>
<evidence type="ECO:0000256" key="8">
    <source>
        <dbReference type="SAM" id="Coils"/>
    </source>
</evidence>
<evidence type="ECO:0000259" key="9">
    <source>
        <dbReference type="Pfam" id="PF02384"/>
    </source>
</evidence>
<evidence type="ECO:0000256" key="7">
    <source>
        <dbReference type="ARBA" id="ARBA00047942"/>
    </source>
</evidence>
<dbReference type="PANTHER" id="PTHR42933:SF3">
    <property type="entry name" value="TYPE I RESTRICTION ENZYME MJAVIII METHYLASE SUBUNIT"/>
    <property type="match status" value="1"/>
</dbReference>
<dbReference type="EC" id="2.1.1.72" evidence="2"/>
<dbReference type="PROSITE" id="PS00092">
    <property type="entry name" value="N6_MTASE"/>
    <property type="match status" value="1"/>
</dbReference>
<evidence type="ECO:0000256" key="2">
    <source>
        <dbReference type="ARBA" id="ARBA00011900"/>
    </source>
</evidence>
<dbReference type="Proteomes" id="UP001204320">
    <property type="component" value="Unassembled WGS sequence"/>
</dbReference>
<organism evidence="11 12">
    <name type="scientific">Tractidigestivibacter montrealensis</name>
    <dbReference type="NCBI Taxonomy" id="2972466"/>
    <lineage>
        <taxon>Bacteria</taxon>
        <taxon>Bacillati</taxon>
        <taxon>Actinomycetota</taxon>
        <taxon>Coriobacteriia</taxon>
        <taxon>Coriobacteriales</taxon>
        <taxon>Atopobiaceae</taxon>
        <taxon>Tractidigestivibacter</taxon>
    </lineage>
</organism>
<evidence type="ECO:0000313" key="11">
    <source>
        <dbReference type="EMBL" id="MCR9037166.1"/>
    </source>
</evidence>
<keyword evidence="8" id="KW-0175">Coiled coil</keyword>
<comment type="similarity">
    <text evidence="1">Belongs to the N(4)/N(6)-methyltransferase family.</text>
</comment>
<evidence type="ECO:0000256" key="5">
    <source>
        <dbReference type="ARBA" id="ARBA00022691"/>
    </source>
</evidence>
<dbReference type="EMBL" id="JANSKA010000006">
    <property type="protein sequence ID" value="MCR9037166.1"/>
    <property type="molecule type" value="Genomic_DNA"/>
</dbReference>
<comment type="catalytic activity">
    <reaction evidence="7">
        <text>a 2'-deoxyadenosine in DNA + S-adenosyl-L-methionine = an N(6)-methyl-2'-deoxyadenosine in DNA + S-adenosyl-L-homocysteine + H(+)</text>
        <dbReference type="Rhea" id="RHEA:15197"/>
        <dbReference type="Rhea" id="RHEA-COMP:12418"/>
        <dbReference type="Rhea" id="RHEA-COMP:12419"/>
        <dbReference type="ChEBI" id="CHEBI:15378"/>
        <dbReference type="ChEBI" id="CHEBI:57856"/>
        <dbReference type="ChEBI" id="CHEBI:59789"/>
        <dbReference type="ChEBI" id="CHEBI:90615"/>
        <dbReference type="ChEBI" id="CHEBI:90616"/>
        <dbReference type="EC" id="2.1.1.72"/>
    </reaction>
</comment>
<dbReference type="InterPro" id="IPR002052">
    <property type="entry name" value="DNA_methylase_N6_adenine_CS"/>
</dbReference>
<dbReference type="Pfam" id="PF12161">
    <property type="entry name" value="HsdM_N"/>
    <property type="match status" value="1"/>
</dbReference>
<evidence type="ECO:0000256" key="6">
    <source>
        <dbReference type="ARBA" id="ARBA00022747"/>
    </source>
</evidence>
<evidence type="ECO:0000256" key="3">
    <source>
        <dbReference type="ARBA" id="ARBA00022603"/>
    </source>
</evidence>
<keyword evidence="4" id="KW-0808">Transferase</keyword>
<gene>
    <name evidence="11" type="ORF">NVS32_09425</name>
</gene>
<dbReference type="PRINTS" id="PR00507">
    <property type="entry name" value="N12N6MTFRASE"/>
</dbReference>
<evidence type="ECO:0000259" key="10">
    <source>
        <dbReference type="Pfam" id="PF12161"/>
    </source>
</evidence>
<feature type="domain" description="DNA methylase adenine-specific" evidence="9">
    <location>
        <begin position="138"/>
        <end position="452"/>
    </location>
</feature>
<dbReference type="InterPro" id="IPR051537">
    <property type="entry name" value="DNA_Adenine_Mtase"/>
</dbReference>
<sequence length="882" mass="99010">MAKAVKKSELYSSLWDSCDQLRGSMDASQYKDYVLTLLFVKYVSDKATGNPYEEIVVPDGGSFVDMVALKNKPNIGEGMDKIIGKLAEANGLQGVITNAHFNDDAKLGRGKEKVDTLTKLIGIFQRPELDFSRNGANDDDLIGDAYEYLMRKFATESGKSKGQFYTPAEVARVLAKVVEVGSCTDPQATVYDPACGSGSLLIRVLAEAPFELAGYGQEKDNATAGLAKMNAVLHGKPTVNIYTGNTFADPHNFDTGTNNSLQRFDYVVANPPFSMKNWKNGLERGLERFQGYGDEPPEKNGDYAWLMHILASLKGTGKAAVILPHGVLFRGNAEGTIRRTIVSEKRWIKAIIGLPQNLFYGTGIPACIVVIDKSHADSREHVFMIDASRDFVKDGNKNRLRECDIFRIVETYENELEDDPTYSRKVPISEIIDKNDCNLNLSRYLQNPNVEDVQDIDGHLRGGIPVRDVDSLERYWKSFPGLRDKLFEPMRDGYVELRVDNGRLLEAMEQDEAYAAYRDRIDEAYHSWMTEIRLHLLRLSSSHDADISDELSSALLQAFSGIELMDRYDVYQAIMAYWDDVMADDVQLIARDGWGVARELDIEHRTRTKTKNGEKVTVETEQIKSFDGVVLPATLVEKEYFPDESRACELCAALEAKDEAEVYAMVEEADEDSELYDLAQTDTVNATNVASRLDDILGNADSASIRELVAFQEWFAAERRKKPAYTAYIHEHPLCAVAVNDKGNVTKTSLAEAVRVARAEAGPSDDYRDDYEELRKVKRLLDEASEAKAQLKQLRQALDERIMAKYAALTDEEIQHLLIDRKWFFGIYGGIDASYKKLTSSFVSRINELTERYETTLPELTNQVSALESKVLAHLAEMGFAW</sequence>
<keyword evidence="5" id="KW-0949">S-adenosyl-L-methionine</keyword>
<accession>A0ABT1ZAE1</accession>